<evidence type="ECO:0000313" key="1">
    <source>
        <dbReference type="EMBL" id="GJT95056.1"/>
    </source>
</evidence>
<name>A0ABQ5I4K3_9ASTR</name>
<dbReference type="InterPro" id="IPR052343">
    <property type="entry name" value="Retrotransposon-Effector_Assoc"/>
</dbReference>
<dbReference type="PANTHER" id="PTHR46890">
    <property type="entry name" value="NON-LTR RETROLELEMENT REVERSE TRANSCRIPTASE-LIKE PROTEIN-RELATED"/>
    <property type="match status" value="1"/>
</dbReference>
<comment type="caution">
    <text evidence="1">The sequence shown here is derived from an EMBL/GenBank/DDBJ whole genome shotgun (WGS) entry which is preliminary data.</text>
</comment>
<dbReference type="PANTHER" id="PTHR46890:SF48">
    <property type="entry name" value="RNA-DIRECTED DNA POLYMERASE"/>
    <property type="match status" value="1"/>
</dbReference>
<organism evidence="1 2">
    <name type="scientific">Tanacetum coccineum</name>
    <dbReference type="NCBI Taxonomy" id="301880"/>
    <lineage>
        <taxon>Eukaryota</taxon>
        <taxon>Viridiplantae</taxon>
        <taxon>Streptophyta</taxon>
        <taxon>Embryophyta</taxon>
        <taxon>Tracheophyta</taxon>
        <taxon>Spermatophyta</taxon>
        <taxon>Magnoliopsida</taxon>
        <taxon>eudicotyledons</taxon>
        <taxon>Gunneridae</taxon>
        <taxon>Pentapetalae</taxon>
        <taxon>asterids</taxon>
        <taxon>campanulids</taxon>
        <taxon>Asterales</taxon>
        <taxon>Asteraceae</taxon>
        <taxon>Asteroideae</taxon>
        <taxon>Anthemideae</taxon>
        <taxon>Anthemidinae</taxon>
        <taxon>Tanacetum</taxon>
    </lineage>
</organism>
<keyword evidence="2" id="KW-1185">Reference proteome</keyword>
<evidence type="ECO:0000313" key="2">
    <source>
        <dbReference type="Proteomes" id="UP001151760"/>
    </source>
</evidence>
<proteinExistence type="predicted"/>
<reference evidence="1" key="2">
    <citation type="submission" date="2022-01" db="EMBL/GenBank/DDBJ databases">
        <authorList>
            <person name="Yamashiro T."/>
            <person name="Shiraishi A."/>
            <person name="Satake H."/>
            <person name="Nakayama K."/>
        </authorList>
    </citation>
    <scope>NUCLEOTIDE SEQUENCE</scope>
</reference>
<gene>
    <name evidence="1" type="ORF">Tco_1090574</name>
</gene>
<dbReference type="Proteomes" id="UP001151760">
    <property type="component" value="Unassembled WGS sequence"/>
</dbReference>
<sequence>MRKIFSLRDDSGNSYEQDQIPNMFLKHFEEFLGSTYPVKSIDSSGNLFKRKRSVGDADKMITNVSNAEIKRALFDIDDSKSPSPDGFTTAFFKKACSIVGVDTCNAVREFFSSGKMLGELNATLVSLIPKVQTPSKVTDFRPIACCNVLYKCISKVLTNRIKASLEACKAAIRVLSFLEGIFKITSF</sequence>
<reference evidence="1" key="1">
    <citation type="journal article" date="2022" name="Int. J. Mol. Sci.">
        <title>Draft Genome of Tanacetum Coccineum: Genomic Comparison of Closely Related Tanacetum-Family Plants.</title>
        <authorList>
            <person name="Yamashiro T."/>
            <person name="Shiraishi A."/>
            <person name="Nakayama K."/>
            <person name="Satake H."/>
        </authorList>
    </citation>
    <scope>NUCLEOTIDE SEQUENCE</scope>
</reference>
<protein>
    <submittedName>
        <fullName evidence="1">Uncharacterized protein</fullName>
    </submittedName>
</protein>
<accession>A0ABQ5I4K3</accession>
<dbReference type="EMBL" id="BQNB010020352">
    <property type="protein sequence ID" value="GJT95056.1"/>
    <property type="molecule type" value="Genomic_DNA"/>
</dbReference>